<dbReference type="EMBL" id="CAJOBA010001821">
    <property type="protein sequence ID" value="CAF3616133.1"/>
    <property type="molecule type" value="Genomic_DNA"/>
</dbReference>
<evidence type="ECO:0000313" key="1">
    <source>
        <dbReference type="EMBL" id="CAF0831586.1"/>
    </source>
</evidence>
<protein>
    <submittedName>
        <fullName evidence="1">Uncharacterized protein</fullName>
    </submittedName>
</protein>
<evidence type="ECO:0000313" key="2">
    <source>
        <dbReference type="EMBL" id="CAF3616133.1"/>
    </source>
</evidence>
<dbReference type="InterPro" id="IPR008974">
    <property type="entry name" value="TRAF-like"/>
</dbReference>
<dbReference type="EMBL" id="CAJNOK010001821">
    <property type="protein sequence ID" value="CAF0831586.1"/>
    <property type="molecule type" value="Genomic_DNA"/>
</dbReference>
<accession>A0A8S2D3T8</accession>
<gene>
    <name evidence="1" type="ORF">OVA965_LOCUS6173</name>
    <name evidence="2" type="ORF">TMI583_LOCUS6169</name>
</gene>
<dbReference type="PANTHER" id="PTHR10131:SF94">
    <property type="entry name" value="TNF RECEPTOR-ASSOCIATED FACTOR 4"/>
    <property type="match status" value="1"/>
</dbReference>
<dbReference type="Gene3D" id="3.30.40.10">
    <property type="entry name" value="Zinc/RING finger domain, C3HC4 (zinc finger)"/>
    <property type="match status" value="1"/>
</dbReference>
<sequence length="278" mass="32617">MTDDNEGFDLVNDRGFERELDQLKVTRVEKQNNCEWIRYLKDYRKHLDKSYSNNICQYCGGNFLALIAPHKHIKDDCLKVPVTCPLHDEYGCSDHIVREDFEKHLLTEQQQAALVSSIEEMEKFTEKLTILDQGIKTLMSNTARIASEIQRNEHIIQSVFSAIQPLKLSIDEKDSFLARVSQNQQIIQEELTKTKEDLQNIEHTFYDGMFTWKITNVSDKMADAQSERQTSIYYPPDLTSKMSKNRSMEYAAQRNNLNKKWKNVPKHFRSRTRALKHH</sequence>
<dbReference type="GO" id="GO:0043122">
    <property type="term" value="P:regulation of canonical NF-kappaB signal transduction"/>
    <property type="evidence" value="ECO:0007669"/>
    <property type="project" value="TreeGrafter"/>
</dbReference>
<dbReference type="AlphaFoldDB" id="A0A8S2D3T8"/>
<comment type="caution">
    <text evidence="1">The sequence shown here is derived from an EMBL/GenBank/DDBJ whole genome shotgun (WGS) entry which is preliminary data.</text>
</comment>
<dbReference type="Gene3D" id="2.60.210.10">
    <property type="entry name" value="Apoptosis, Tumor Necrosis Factor Receptor Associated Protein 2, Chain A"/>
    <property type="match status" value="1"/>
</dbReference>
<dbReference type="Proteomes" id="UP000682733">
    <property type="component" value="Unassembled WGS sequence"/>
</dbReference>
<organism evidence="1 3">
    <name type="scientific">Didymodactylos carnosus</name>
    <dbReference type="NCBI Taxonomy" id="1234261"/>
    <lineage>
        <taxon>Eukaryota</taxon>
        <taxon>Metazoa</taxon>
        <taxon>Spiralia</taxon>
        <taxon>Gnathifera</taxon>
        <taxon>Rotifera</taxon>
        <taxon>Eurotatoria</taxon>
        <taxon>Bdelloidea</taxon>
        <taxon>Philodinida</taxon>
        <taxon>Philodinidae</taxon>
        <taxon>Didymodactylos</taxon>
    </lineage>
</organism>
<proteinExistence type="predicted"/>
<reference evidence="1" key="1">
    <citation type="submission" date="2021-02" db="EMBL/GenBank/DDBJ databases">
        <authorList>
            <person name="Nowell W R."/>
        </authorList>
    </citation>
    <scope>NUCLEOTIDE SEQUENCE</scope>
</reference>
<name>A0A8S2D3T8_9BILA</name>
<dbReference type="InterPro" id="IPR013083">
    <property type="entry name" value="Znf_RING/FYVE/PHD"/>
</dbReference>
<dbReference type="Proteomes" id="UP000677228">
    <property type="component" value="Unassembled WGS sequence"/>
</dbReference>
<dbReference type="PANTHER" id="PTHR10131">
    <property type="entry name" value="TNF RECEPTOR ASSOCIATED FACTOR"/>
    <property type="match status" value="1"/>
</dbReference>
<evidence type="ECO:0000313" key="3">
    <source>
        <dbReference type="Proteomes" id="UP000677228"/>
    </source>
</evidence>